<organism evidence="3 4">
    <name type="scientific">Actinoalloteichus caeruleus DSM 43889</name>
    <dbReference type="NCBI Taxonomy" id="1120930"/>
    <lineage>
        <taxon>Bacteria</taxon>
        <taxon>Bacillati</taxon>
        <taxon>Actinomycetota</taxon>
        <taxon>Actinomycetes</taxon>
        <taxon>Pseudonocardiales</taxon>
        <taxon>Pseudonocardiaceae</taxon>
        <taxon>Actinoalloteichus</taxon>
        <taxon>Actinoalloteichus cyanogriseus</taxon>
    </lineage>
</organism>
<dbReference type="InterPro" id="IPR000653">
    <property type="entry name" value="DegT/StrS_aminotransferase"/>
</dbReference>
<evidence type="ECO:0000256" key="1">
    <source>
        <dbReference type="ARBA" id="ARBA00001933"/>
    </source>
</evidence>
<accession>A0ABT1JEL3</accession>
<dbReference type="Gene3D" id="3.90.1150.10">
    <property type="entry name" value="Aspartate Aminotransferase, domain 1"/>
    <property type="match status" value="1"/>
</dbReference>
<dbReference type="Gene3D" id="3.40.640.10">
    <property type="entry name" value="Type I PLP-dependent aspartate aminotransferase-like (Major domain)"/>
    <property type="match status" value="1"/>
</dbReference>
<comment type="caution">
    <text evidence="3">The sequence shown here is derived from an EMBL/GenBank/DDBJ whole genome shotgun (WGS) entry which is preliminary data.</text>
</comment>
<dbReference type="InterPro" id="IPR015424">
    <property type="entry name" value="PyrdxlP-dep_Trfase"/>
</dbReference>
<comment type="cofactor">
    <cofactor evidence="1">
        <name>pyridoxal 5'-phosphate</name>
        <dbReference type="ChEBI" id="CHEBI:597326"/>
    </cofactor>
</comment>
<comment type="similarity">
    <text evidence="2">Belongs to the DegT/DnrJ/EryC1 family.</text>
</comment>
<dbReference type="EMBL" id="AUBJ02000001">
    <property type="protein sequence ID" value="MCP2330937.1"/>
    <property type="molecule type" value="Genomic_DNA"/>
</dbReference>
<dbReference type="Pfam" id="PF01041">
    <property type="entry name" value="DegT_DnrJ_EryC1"/>
    <property type="match status" value="1"/>
</dbReference>
<dbReference type="PANTHER" id="PTHR30244:SF34">
    <property type="entry name" value="DTDP-4-AMINO-4,6-DIDEOXYGALACTOSE TRANSAMINASE"/>
    <property type="match status" value="1"/>
</dbReference>
<dbReference type="InterPro" id="IPR015422">
    <property type="entry name" value="PyrdxlP-dep_Trfase_small"/>
</dbReference>
<evidence type="ECO:0000313" key="4">
    <source>
        <dbReference type="Proteomes" id="UP000791080"/>
    </source>
</evidence>
<proteinExistence type="inferred from homology"/>
<dbReference type="PIRSF" id="PIRSF000390">
    <property type="entry name" value="PLP_StrS"/>
    <property type="match status" value="1"/>
</dbReference>
<protein>
    <submittedName>
        <fullName evidence="3">dTDP-4-amino-4,6-dideoxygalactose transaminase</fullName>
    </submittedName>
</protein>
<evidence type="ECO:0000313" key="3">
    <source>
        <dbReference type="EMBL" id="MCP2330937.1"/>
    </source>
</evidence>
<reference evidence="3 4" key="1">
    <citation type="submission" date="2013-07" db="EMBL/GenBank/DDBJ databases">
        <authorList>
            <consortium name="DOE Joint Genome Institute"/>
            <person name="Reeve W."/>
            <person name="Huntemann M."/>
            <person name="Han J."/>
            <person name="Chen A."/>
            <person name="Kyrpides N."/>
            <person name="Mavromatis K."/>
            <person name="Markowitz V."/>
            <person name="Palaniappan K."/>
            <person name="Ivanova N."/>
            <person name="Schaumberg A."/>
            <person name="Pati A."/>
            <person name="Liolios K."/>
            <person name="Nordberg H.P."/>
            <person name="Cantor M.N."/>
            <person name="Hua S.X."/>
            <person name="Woyke T."/>
        </authorList>
    </citation>
    <scope>NUCLEOTIDE SEQUENCE [LARGE SCALE GENOMIC DNA]</scope>
    <source>
        <strain evidence="3 4">DSM 43889</strain>
    </source>
</reference>
<dbReference type="CDD" id="cd00616">
    <property type="entry name" value="AHBA_syn"/>
    <property type="match status" value="1"/>
</dbReference>
<gene>
    <name evidence="3" type="ORF">G443_001207</name>
</gene>
<name>A0ABT1JEL3_ACTCY</name>
<keyword evidence="2" id="KW-0663">Pyridoxal phosphate</keyword>
<reference evidence="3 4" key="2">
    <citation type="submission" date="2022-06" db="EMBL/GenBank/DDBJ databases">
        <title>Genomic Encyclopedia of Type Strains, Phase I: the one thousand microbial genomes (KMG-I) project.</title>
        <authorList>
            <person name="Kyrpides N."/>
        </authorList>
    </citation>
    <scope>NUCLEOTIDE SEQUENCE [LARGE SCALE GENOMIC DNA]</scope>
    <source>
        <strain evidence="3 4">DSM 43889</strain>
    </source>
</reference>
<dbReference type="Proteomes" id="UP000791080">
    <property type="component" value="Unassembled WGS sequence"/>
</dbReference>
<sequence>MNALALTGGSPVISQLGSHFSWPPITHATTKAVLDQLTTTVSIYDRSGVIAELEDALQEYFGVRHAVLTSSGTAAVHSTYAATCVEPGDEVIVPAYTFLATATPLFHLGAVPILADSDETGNMSVAEVEARITNKTTAIMVTHLWGTPADIDALLALANRHGLALLEDASHAHGATVHGQKVGTFGHTAAFSMNGPKPLSAGEGGFVLTDDDDVYHRVLLHGHYNKRCRNEIPATSPMHPYAVTGMGLKFRIHPLAAAIALDQLGSLDDYLNGRENVARYLCNQLGELPGIAVPRTPDGVRPAWYGLPLTYVPEELGGLPVKRFHEALLAEGLKEVDQPGSICPLSRFPLFRDPAPVFPHYPHRKRVAYREGQFPVAEQIWQHTLKLPVWHREEDLPLVDRYIDGLRKVIEHHTELLG</sequence>
<keyword evidence="4" id="KW-1185">Reference proteome</keyword>
<dbReference type="PANTHER" id="PTHR30244">
    <property type="entry name" value="TRANSAMINASE"/>
    <property type="match status" value="1"/>
</dbReference>
<evidence type="ECO:0000256" key="2">
    <source>
        <dbReference type="RuleBase" id="RU004508"/>
    </source>
</evidence>
<dbReference type="SUPFAM" id="SSF53383">
    <property type="entry name" value="PLP-dependent transferases"/>
    <property type="match status" value="1"/>
</dbReference>
<dbReference type="RefSeq" id="WP_026420371.1">
    <property type="nucleotide sequence ID" value="NZ_AUBJ02000001.1"/>
</dbReference>
<dbReference type="InterPro" id="IPR015421">
    <property type="entry name" value="PyrdxlP-dep_Trfase_major"/>
</dbReference>